<comment type="caution">
    <text evidence="14">The sequence shown here is derived from an EMBL/GenBank/DDBJ whole genome shotgun (WGS) entry which is preliminary data.</text>
</comment>
<feature type="binding site" evidence="12">
    <location>
        <position position="221"/>
    </location>
    <ligand>
        <name>[2Fe-2S] cluster</name>
        <dbReference type="ChEBI" id="CHEBI:190135"/>
    </ligand>
</feature>
<keyword evidence="15" id="KW-1185">Reference proteome</keyword>
<gene>
    <name evidence="14" type="ORF">DWB61_05465</name>
</gene>
<evidence type="ECO:0000256" key="11">
    <source>
        <dbReference type="PIRSR" id="PIRSR006816-1"/>
    </source>
</evidence>
<dbReference type="InterPro" id="IPR017927">
    <property type="entry name" value="FAD-bd_FR_type"/>
</dbReference>
<evidence type="ECO:0000256" key="7">
    <source>
        <dbReference type="ARBA" id="ARBA00022982"/>
    </source>
</evidence>
<dbReference type="PIRSF" id="PIRSF006816">
    <property type="entry name" value="Cyc3_hyd_g"/>
    <property type="match status" value="1"/>
</dbReference>
<evidence type="ECO:0000256" key="9">
    <source>
        <dbReference type="ARBA" id="ARBA00023014"/>
    </source>
</evidence>
<reference evidence="14 15" key="1">
    <citation type="submission" date="2018-07" db="EMBL/GenBank/DDBJ databases">
        <title>Draft genome sequence of Ancylomarina sp. M1P.</title>
        <authorList>
            <person name="Yadav S."/>
            <person name="Villanueva L."/>
            <person name="Damste J.S.S."/>
        </authorList>
    </citation>
    <scope>NUCLEOTIDE SEQUENCE [LARGE SCALE GENOMIC DNA]</scope>
    <source>
        <strain evidence="14 15">M1P</strain>
    </source>
</reference>
<dbReference type="PANTHER" id="PTHR43513:SF3">
    <property type="entry name" value="DIHYDROOROTATE DEHYDROGENASE B (NAD(+)), ELECTRON TRANSFER SUBUNIT-RELATED"/>
    <property type="match status" value="1"/>
</dbReference>
<accession>A0A425Y3V5</accession>
<evidence type="ECO:0000256" key="8">
    <source>
        <dbReference type="ARBA" id="ARBA00023004"/>
    </source>
</evidence>
<dbReference type="GO" id="GO:0006221">
    <property type="term" value="P:pyrimidine nucleotide biosynthetic process"/>
    <property type="evidence" value="ECO:0007669"/>
    <property type="project" value="InterPro"/>
</dbReference>
<dbReference type="SUPFAM" id="SSF63380">
    <property type="entry name" value="Riboflavin synthase domain-like"/>
    <property type="match status" value="1"/>
</dbReference>
<evidence type="ECO:0000256" key="5">
    <source>
        <dbReference type="ARBA" id="ARBA00022723"/>
    </source>
</evidence>
<dbReference type="Gene3D" id="2.40.30.10">
    <property type="entry name" value="Translation factors"/>
    <property type="match status" value="1"/>
</dbReference>
<organism evidence="14 15">
    <name type="scientific">Ancylomarina euxinus</name>
    <dbReference type="NCBI Taxonomy" id="2283627"/>
    <lineage>
        <taxon>Bacteria</taxon>
        <taxon>Pseudomonadati</taxon>
        <taxon>Bacteroidota</taxon>
        <taxon>Bacteroidia</taxon>
        <taxon>Marinilabiliales</taxon>
        <taxon>Marinifilaceae</taxon>
        <taxon>Ancylomarina</taxon>
    </lineage>
</organism>
<dbReference type="GO" id="GO:0050660">
    <property type="term" value="F:flavin adenine dinucleotide binding"/>
    <property type="evidence" value="ECO:0007669"/>
    <property type="project" value="InterPro"/>
</dbReference>
<dbReference type="EMBL" id="QQWG01000004">
    <property type="protein sequence ID" value="RRG22887.1"/>
    <property type="molecule type" value="Genomic_DNA"/>
</dbReference>
<dbReference type="Pfam" id="PF10418">
    <property type="entry name" value="DHODB_Fe-S_bind"/>
    <property type="match status" value="1"/>
</dbReference>
<evidence type="ECO:0000256" key="1">
    <source>
        <dbReference type="ARBA" id="ARBA00006422"/>
    </source>
</evidence>
<evidence type="ECO:0000256" key="4">
    <source>
        <dbReference type="ARBA" id="ARBA00022714"/>
    </source>
</evidence>
<evidence type="ECO:0000256" key="2">
    <source>
        <dbReference type="ARBA" id="ARBA00022448"/>
    </source>
</evidence>
<comment type="cofactor">
    <cofactor evidence="12">
        <name>[2Fe-2S] cluster</name>
        <dbReference type="ChEBI" id="CHEBI:190135"/>
    </cofactor>
    <text evidence="12">Binds 1 [2Fe-2S] cluster per subunit.</text>
</comment>
<keyword evidence="8 12" id="KW-0408">Iron</keyword>
<dbReference type="GO" id="GO:0016491">
    <property type="term" value="F:oxidoreductase activity"/>
    <property type="evidence" value="ECO:0007669"/>
    <property type="project" value="InterPro"/>
</dbReference>
<dbReference type="GO" id="GO:0046872">
    <property type="term" value="F:metal ion binding"/>
    <property type="evidence" value="ECO:0007669"/>
    <property type="project" value="UniProtKB-KW"/>
</dbReference>
<dbReference type="InterPro" id="IPR050353">
    <property type="entry name" value="PyrK_electron_transfer"/>
</dbReference>
<dbReference type="Gene3D" id="3.40.50.80">
    <property type="entry name" value="Nucleotide-binding domain of ferredoxin-NADP reductase (FNR) module"/>
    <property type="match status" value="1"/>
</dbReference>
<dbReference type="InterPro" id="IPR037117">
    <property type="entry name" value="Dihydroorotate_DH_ele_sf"/>
</dbReference>
<comment type="cofactor">
    <cofactor evidence="11">
        <name>FAD</name>
        <dbReference type="ChEBI" id="CHEBI:57692"/>
    </cofactor>
    <text evidence="11">Binds 1 FAD per subunit.</text>
</comment>
<feature type="binding site" evidence="12">
    <location>
        <position position="241"/>
    </location>
    <ligand>
        <name>[2Fe-2S] cluster</name>
        <dbReference type="ChEBI" id="CHEBI:190135"/>
    </ligand>
</feature>
<comment type="cofactor">
    <cofactor evidence="10">
        <name>[2Fe-2S] cluster</name>
        <dbReference type="ChEBI" id="CHEBI:190135"/>
    </cofactor>
</comment>
<keyword evidence="6 11" id="KW-0274">FAD</keyword>
<keyword evidence="5 12" id="KW-0479">Metal-binding</keyword>
<dbReference type="InterPro" id="IPR039261">
    <property type="entry name" value="FNR_nucleotide-bd"/>
</dbReference>
<dbReference type="InterPro" id="IPR017938">
    <property type="entry name" value="Riboflavin_synthase-like_b-brl"/>
</dbReference>
<feature type="binding site" evidence="12">
    <location>
        <position position="226"/>
    </location>
    <ligand>
        <name>[2Fe-2S] cluster</name>
        <dbReference type="ChEBI" id="CHEBI:190135"/>
    </ligand>
</feature>
<dbReference type="Pfam" id="PF00970">
    <property type="entry name" value="FAD_binding_6"/>
    <property type="match status" value="1"/>
</dbReference>
<dbReference type="PROSITE" id="PS51384">
    <property type="entry name" value="FAD_FR"/>
    <property type="match status" value="1"/>
</dbReference>
<dbReference type="CDD" id="cd06218">
    <property type="entry name" value="DHOD_e_trans"/>
    <property type="match status" value="1"/>
</dbReference>
<keyword evidence="9 12" id="KW-0411">Iron-sulfur</keyword>
<dbReference type="OrthoDB" id="9789468at2"/>
<evidence type="ECO:0000256" key="6">
    <source>
        <dbReference type="ARBA" id="ARBA00022827"/>
    </source>
</evidence>
<evidence type="ECO:0000259" key="13">
    <source>
        <dbReference type="PROSITE" id="PS51384"/>
    </source>
</evidence>
<dbReference type="GO" id="GO:0051537">
    <property type="term" value="F:2 iron, 2 sulfur cluster binding"/>
    <property type="evidence" value="ECO:0007669"/>
    <property type="project" value="UniProtKB-KW"/>
</dbReference>
<dbReference type="Gene3D" id="2.10.240.10">
    <property type="entry name" value="Dihydroorotate dehydrogenase, electron transfer subunit"/>
    <property type="match status" value="1"/>
</dbReference>
<comment type="similarity">
    <text evidence="1">Belongs to the PyrK family.</text>
</comment>
<keyword evidence="7" id="KW-0249">Electron transport</keyword>
<evidence type="ECO:0000313" key="14">
    <source>
        <dbReference type="EMBL" id="RRG22887.1"/>
    </source>
</evidence>
<evidence type="ECO:0000313" key="15">
    <source>
        <dbReference type="Proteomes" id="UP000285794"/>
    </source>
</evidence>
<dbReference type="PANTHER" id="PTHR43513">
    <property type="entry name" value="DIHYDROOROTATE DEHYDROGENASE B (NAD(+)), ELECTRON TRANSFER SUBUNIT"/>
    <property type="match status" value="1"/>
</dbReference>
<evidence type="ECO:0000256" key="12">
    <source>
        <dbReference type="PIRSR" id="PIRSR006816-2"/>
    </source>
</evidence>
<evidence type="ECO:0000256" key="3">
    <source>
        <dbReference type="ARBA" id="ARBA00022630"/>
    </source>
</evidence>
<dbReference type="InterPro" id="IPR008333">
    <property type="entry name" value="Cbr1-like_FAD-bd_dom"/>
</dbReference>
<evidence type="ECO:0000256" key="10">
    <source>
        <dbReference type="ARBA" id="ARBA00034078"/>
    </source>
</evidence>
<name>A0A425Y3V5_9BACT</name>
<keyword evidence="2" id="KW-0813">Transport</keyword>
<dbReference type="InterPro" id="IPR012165">
    <property type="entry name" value="Cyt_c3_hydrogenase_gsu"/>
</dbReference>
<feature type="binding site" evidence="11">
    <location>
        <begin position="78"/>
        <end position="79"/>
    </location>
    <ligand>
        <name>FAD</name>
        <dbReference type="ChEBI" id="CHEBI:57692"/>
    </ligand>
</feature>
<dbReference type="RefSeq" id="WP_125029887.1">
    <property type="nucleotide sequence ID" value="NZ_JAPXVP010000004.1"/>
</dbReference>
<sequence>MKKLIQDFELVKYEELNCEHFVLDIKANEPLPEILPGQFVNVRVDNNNSVFLRRPLSIHNVDYDRNVIQLFVKRIGEGTKSLGKLKIGDKLSVVYPLGNSYSIPKNAKTLLIGGGCGVAPLLYLSKFLHEAGNEVTTILGVRSSYDAVGLKAYEPYGRILVTTEDGSQGEKGYPTQHSVLENESFDYSFTCGPEPMMKAVAAYSESKGISCEVSLENTMACGFGACLCCVTDTKKGNKCVCTEGPVFNIKDLKW</sequence>
<feature type="binding site" evidence="12">
    <location>
        <position position="229"/>
    </location>
    <ligand>
        <name>[2Fe-2S] cluster</name>
        <dbReference type="ChEBI" id="CHEBI:190135"/>
    </ligand>
</feature>
<dbReference type="AlphaFoldDB" id="A0A425Y3V5"/>
<feature type="domain" description="FAD-binding FR-type" evidence="13">
    <location>
        <begin position="3"/>
        <end position="103"/>
    </location>
</feature>
<feature type="binding site" evidence="11">
    <location>
        <begin position="54"/>
        <end position="57"/>
    </location>
    <ligand>
        <name>FAD</name>
        <dbReference type="ChEBI" id="CHEBI:57692"/>
    </ligand>
</feature>
<keyword evidence="4 12" id="KW-0001">2Fe-2S</keyword>
<protein>
    <submittedName>
        <fullName evidence="14">Dihydroorotate dehydrogenase electron transfer subunit</fullName>
    </submittedName>
</protein>
<dbReference type="SUPFAM" id="SSF52343">
    <property type="entry name" value="Ferredoxin reductase-like, C-terminal NADP-linked domain"/>
    <property type="match status" value="1"/>
</dbReference>
<proteinExistence type="inferred from homology"/>
<dbReference type="Proteomes" id="UP000285794">
    <property type="component" value="Unassembled WGS sequence"/>
</dbReference>
<keyword evidence="3 11" id="KW-0285">Flavoprotein</keyword>
<dbReference type="InterPro" id="IPR019480">
    <property type="entry name" value="Dihydroorotate_DH_Fe-S-bd"/>
</dbReference>